<proteinExistence type="predicted"/>
<reference evidence="2 3" key="1">
    <citation type="submission" date="2019-10" db="EMBL/GenBank/DDBJ databases">
        <authorList>
            <person name="Palmer J.M."/>
        </authorList>
    </citation>
    <scope>NUCLEOTIDE SEQUENCE [LARGE SCALE GENOMIC DNA]</scope>
    <source>
        <strain evidence="2 3">TWF694</strain>
    </source>
</reference>
<organism evidence="2 3">
    <name type="scientific">Orbilia ellipsospora</name>
    <dbReference type="NCBI Taxonomy" id="2528407"/>
    <lineage>
        <taxon>Eukaryota</taxon>
        <taxon>Fungi</taxon>
        <taxon>Dikarya</taxon>
        <taxon>Ascomycota</taxon>
        <taxon>Pezizomycotina</taxon>
        <taxon>Orbiliomycetes</taxon>
        <taxon>Orbiliales</taxon>
        <taxon>Orbiliaceae</taxon>
        <taxon>Orbilia</taxon>
    </lineage>
</organism>
<protein>
    <submittedName>
        <fullName evidence="2">Uncharacterized protein</fullName>
    </submittedName>
</protein>
<dbReference type="AlphaFoldDB" id="A0AAV9WX79"/>
<dbReference type="Proteomes" id="UP001365542">
    <property type="component" value="Unassembled WGS sequence"/>
</dbReference>
<gene>
    <name evidence="2" type="ORF">TWF694_004056</name>
</gene>
<comment type="caution">
    <text evidence="2">The sequence shown here is derived from an EMBL/GenBank/DDBJ whole genome shotgun (WGS) entry which is preliminary data.</text>
</comment>
<sequence length="122" mass="13876">MVEQVPKSIHQLVVKEFRDEYPEVPTEGVCFLTGKVANQHTLKEGDNLHFSDETDNDDRDGFDEHRVEGSPSLGDMLVLDHCHYKLLAQRAGEQIRELACPRYPGNSCNERVVRRRVVDGVS</sequence>
<evidence type="ECO:0000313" key="2">
    <source>
        <dbReference type="EMBL" id="KAK6528822.1"/>
    </source>
</evidence>
<dbReference type="EMBL" id="JAVHJO010000014">
    <property type="protein sequence ID" value="KAK6528822.1"/>
    <property type="molecule type" value="Genomic_DNA"/>
</dbReference>
<keyword evidence="3" id="KW-1185">Reference proteome</keyword>
<feature type="region of interest" description="Disordered" evidence="1">
    <location>
        <begin position="44"/>
        <end position="68"/>
    </location>
</feature>
<evidence type="ECO:0000313" key="3">
    <source>
        <dbReference type="Proteomes" id="UP001365542"/>
    </source>
</evidence>
<name>A0AAV9WX79_9PEZI</name>
<evidence type="ECO:0000256" key="1">
    <source>
        <dbReference type="SAM" id="MobiDB-lite"/>
    </source>
</evidence>
<accession>A0AAV9WX79</accession>